<dbReference type="AlphaFoldDB" id="A0A2H5QVV8"/>
<proteinExistence type="predicted"/>
<dbReference type="InterPro" id="IPR036396">
    <property type="entry name" value="Cyt_P450_sf"/>
</dbReference>
<protein>
    <submittedName>
        <fullName evidence="1">Uncharacterized protein</fullName>
    </submittedName>
</protein>
<dbReference type="GO" id="GO:0005506">
    <property type="term" value="F:iron ion binding"/>
    <property type="evidence" value="ECO:0007669"/>
    <property type="project" value="InterPro"/>
</dbReference>
<sequence>MVEEEGEEFDLSTRFIVENEKEKEVKDVGGKISALVKSDKLLGYMAFGHLEAGKDGMSLGLVWIFWLVATHTSVENKILQEIELEAT</sequence>
<keyword evidence="2" id="KW-1185">Reference proteome</keyword>
<reference evidence="1 2" key="1">
    <citation type="journal article" date="2017" name="Front. Genet.">
        <title>Draft sequencing of the heterozygous diploid genome of Satsuma (Citrus unshiu Marc.) using a hybrid assembly approach.</title>
        <authorList>
            <person name="Shimizu T."/>
            <person name="Tanizawa Y."/>
            <person name="Mochizuki T."/>
            <person name="Nagasaki H."/>
            <person name="Yoshioka T."/>
            <person name="Toyoda A."/>
            <person name="Fujiyama A."/>
            <person name="Kaminuma E."/>
            <person name="Nakamura Y."/>
        </authorList>
    </citation>
    <scope>NUCLEOTIDE SEQUENCE [LARGE SCALE GENOMIC DNA]</scope>
    <source>
        <strain evidence="2">cv. Miyagawa wase</strain>
    </source>
</reference>
<accession>A0A2H5QVV8</accession>
<evidence type="ECO:0000313" key="2">
    <source>
        <dbReference type="Proteomes" id="UP000236630"/>
    </source>
</evidence>
<comment type="caution">
    <text evidence="1">The sequence shown here is derived from an EMBL/GenBank/DDBJ whole genome shotgun (WGS) entry which is preliminary data.</text>
</comment>
<dbReference type="EMBL" id="BDQV01000969">
    <property type="protein sequence ID" value="GAY68756.1"/>
    <property type="molecule type" value="Genomic_DNA"/>
</dbReference>
<gene>
    <name evidence="1" type="ORF">CUMW_266660</name>
</gene>
<evidence type="ECO:0000313" key="1">
    <source>
        <dbReference type="EMBL" id="GAY68756.1"/>
    </source>
</evidence>
<dbReference type="SUPFAM" id="SSF48264">
    <property type="entry name" value="Cytochrome P450"/>
    <property type="match status" value="1"/>
</dbReference>
<dbReference type="Proteomes" id="UP000236630">
    <property type="component" value="Unassembled WGS sequence"/>
</dbReference>
<dbReference type="GO" id="GO:0004497">
    <property type="term" value="F:monooxygenase activity"/>
    <property type="evidence" value="ECO:0007669"/>
    <property type="project" value="InterPro"/>
</dbReference>
<organism evidence="1 2">
    <name type="scientific">Citrus unshiu</name>
    <name type="common">Satsuma mandarin</name>
    <name type="synonym">Citrus nobilis var. unshiu</name>
    <dbReference type="NCBI Taxonomy" id="55188"/>
    <lineage>
        <taxon>Eukaryota</taxon>
        <taxon>Viridiplantae</taxon>
        <taxon>Streptophyta</taxon>
        <taxon>Embryophyta</taxon>
        <taxon>Tracheophyta</taxon>
        <taxon>Spermatophyta</taxon>
        <taxon>Magnoliopsida</taxon>
        <taxon>eudicotyledons</taxon>
        <taxon>Gunneridae</taxon>
        <taxon>Pentapetalae</taxon>
        <taxon>rosids</taxon>
        <taxon>malvids</taxon>
        <taxon>Sapindales</taxon>
        <taxon>Rutaceae</taxon>
        <taxon>Aurantioideae</taxon>
        <taxon>Citrus</taxon>
    </lineage>
</organism>
<dbReference type="GO" id="GO:0016705">
    <property type="term" value="F:oxidoreductase activity, acting on paired donors, with incorporation or reduction of molecular oxygen"/>
    <property type="evidence" value="ECO:0007669"/>
    <property type="project" value="InterPro"/>
</dbReference>
<dbReference type="GO" id="GO:0020037">
    <property type="term" value="F:heme binding"/>
    <property type="evidence" value="ECO:0007669"/>
    <property type="project" value="InterPro"/>
</dbReference>
<name>A0A2H5QVV8_CITUN</name>